<dbReference type="EMBL" id="JAAZCD010000081">
    <property type="protein sequence ID" value="NLD31314.1"/>
    <property type="molecule type" value="Genomic_DNA"/>
</dbReference>
<accession>A0A847D4K7</accession>
<evidence type="ECO:0000313" key="1">
    <source>
        <dbReference type="EMBL" id="NLD31314.1"/>
    </source>
</evidence>
<proteinExistence type="predicted"/>
<name>A0A847D4K7_9LACT</name>
<comment type="caution">
    <text evidence="1">The sequence shown here is derived from an EMBL/GenBank/DDBJ whole genome shotgun (WGS) entry which is preliminary data.</text>
</comment>
<reference evidence="1 2" key="1">
    <citation type="journal article" date="2020" name="Biotechnol. Biofuels">
        <title>New insights from the biogas microbiome by comprehensive genome-resolved metagenomics of nearly 1600 species originating from multiple anaerobic digesters.</title>
        <authorList>
            <person name="Campanaro S."/>
            <person name="Treu L."/>
            <person name="Rodriguez-R L.M."/>
            <person name="Kovalovszki A."/>
            <person name="Ziels R.M."/>
            <person name="Maus I."/>
            <person name="Zhu X."/>
            <person name="Kougias P.G."/>
            <person name="Basile A."/>
            <person name="Luo G."/>
            <person name="Schluter A."/>
            <person name="Konstantinidis K.T."/>
            <person name="Angelidaki I."/>
        </authorList>
    </citation>
    <scope>NUCLEOTIDE SEQUENCE [LARGE SCALE GENOMIC DNA]</scope>
    <source>
        <strain evidence="1">AS07pgkLD_105</strain>
    </source>
</reference>
<evidence type="ECO:0000313" key="2">
    <source>
        <dbReference type="Proteomes" id="UP000589373"/>
    </source>
</evidence>
<protein>
    <submittedName>
        <fullName evidence="1">Peptide ABC transporter substrate-binding protein</fullName>
    </submittedName>
</protein>
<dbReference type="Proteomes" id="UP000589373">
    <property type="component" value="Unassembled WGS sequence"/>
</dbReference>
<organism evidence="1 2">
    <name type="scientific">Trichococcus flocculiformis</name>
    <dbReference type="NCBI Taxonomy" id="82803"/>
    <lineage>
        <taxon>Bacteria</taxon>
        <taxon>Bacillati</taxon>
        <taxon>Bacillota</taxon>
        <taxon>Bacilli</taxon>
        <taxon>Lactobacillales</taxon>
        <taxon>Carnobacteriaceae</taxon>
        <taxon>Trichococcus</taxon>
    </lineage>
</organism>
<feature type="non-terminal residue" evidence="1">
    <location>
        <position position="1"/>
    </location>
</feature>
<dbReference type="AlphaFoldDB" id="A0A847D4K7"/>
<sequence>PATYPVQLVKENSVYINQAKVDELGLTIPEEIKADAVFVELAE</sequence>
<gene>
    <name evidence="1" type="ORF">GX662_03530</name>
</gene>